<dbReference type="AlphaFoldDB" id="A0A9D4WZ09"/>
<sequence length="179" mass="20938">MWCTAIYSHNNLEQRRKLWKDIEDIHSHINGPWFLMCDYNHFLHAQDRIGGNHVHEAEYRDLVHMMDNIELFEKESIGDHFTWSNKHGNSTVYSRIDKVFALYIMEPWVFDHALLPGETLTDQVEMKNEILRFCGELVGYAANNLQGIDFDAIRKGSQLSAEQCGYLTKSVTEDEICRN</sequence>
<keyword evidence="2" id="KW-1185">Reference proteome</keyword>
<dbReference type="InterPro" id="IPR036691">
    <property type="entry name" value="Endo/exonu/phosph_ase_sf"/>
</dbReference>
<dbReference type="EMBL" id="JAMSHJ010000005">
    <property type="protein sequence ID" value="KAI5410607.1"/>
    <property type="molecule type" value="Genomic_DNA"/>
</dbReference>
<name>A0A9D4WZ09_PEA</name>
<dbReference type="Gene3D" id="3.60.10.10">
    <property type="entry name" value="Endonuclease/exonuclease/phosphatase"/>
    <property type="match status" value="1"/>
</dbReference>
<organism evidence="1 2">
    <name type="scientific">Pisum sativum</name>
    <name type="common">Garden pea</name>
    <name type="synonym">Lathyrus oleraceus</name>
    <dbReference type="NCBI Taxonomy" id="3888"/>
    <lineage>
        <taxon>Eukaryota</taxon>
        <taxon>Viridiplantae</taxon>
        <taxon>Streptophyta</taxon>
        <taxon>Embryophyta</taxon>
        <taxon>Tracheophyta</taxon>
        <taxon>Spermatophyta</taxon>
        <taxon>Magnoliopsida</taxon>
        <taxon>eudicotyledons</taxon>
        <taxon>Gunneridae</taxon>
        <taxon>Pentapetalae</taxon>
        <taxon>rosids</taxon>
        <taxon>fabids</taxon>
        <taxon>Fabales</taxon>
        <taxon>Fabaceae</taxon>
        <taxon>Papilionoideae</taxon>
        <taxon>50 kb inversion clade</taxon>
        <taxon>NPAAA clade</taxon>
        <taxon>Hologalegina</taxon>
        <taxon>IRL clade</taxon>
        <taxon>Fabeae</taxon>
        <taxon>Lathyrus</taxon>
    </lineage>
</organism>
<protein>
    <submittedName>
        <fullName evidence="1">Uncharacterized protein</fullName>
    </submittedName>
</protein>
<evidence type="ECO:0000313" key="2">
    <source>
        <dbReference type="Proteomes" id="UP001058974"/>
    </source>
</evidence>
<dbReference type="Gramene" id="Psat05G0593700-T1">
    <property type="protein sequence ID" value="KAI5410607.1"/>
    <property type="gene ID" value="KIW84_055937"/>
</dbReference>
<comment type="caution">
    <text evidence="1">The sequence shown here is derived from an EMBL/GenBank/DDBJ whole genome shotgun (WGS) entry which is preliminary data.</text>
</comment>
<accession>A0A9D4WZ09</accession>
<gene>
    <name evidence="1" type="ORF">KIW84_055937</name>
</gene>
<reference evidence="1 2" key="1">
    <citation type="journal article" date="2022" name="Nat. Genet.">
        <title>Improved pea reference genome and pan-genome highlight genomic features and evolutionary characteristics.</title>
        <authorList>
            <person name="Yang T."/>
            <person name="Liu R."/>
            <person name="Luo Y."/>
            <person name="Hu S."/>
            <person name="Wang D."/>
            <person name="Wang C."/>
            <person name="Pandey M.K."/>
            <person name="Ge S."/>
            <person name="Xu Q."/>
            <person name="Li N."/>
            <person name="Li G."/>
            <person name="Huang Y."/>
            <person name="Saxena R.K."/>
            <person name="Ji Y."/>
            <person name="Li M."/>
            <person name="Yan X."/>
            <person name="He Y."/>
            <person name="Liu Y."/>
            <person name="Wang X."/>
            <person name="Xiang C."/>
            <person name="Varshney R.K."/>
            <person name="Ding H."/>
            <person name="Gao S."/>
            <person name="Zong X."/>
        </authorList>
    </citation>
    <scope>NUCLEOTIDE SEQUENCE [LARGE SCALE GENOMIC DNA]</scope>
    <source>
        <strain evidence="1 2">cv. Zhongwan 6</strain>
    </source>
</reference>
<evidence type="ECO:0000313" key="1">
    <source>
        <dbReference type="EMBL" id="KAI5410607.1"/>
    </source>
</evidence>
<dbReference type="SUPFAM" id="SSF56219">
    <property type="entry name" value="DNase I-like"/>
    <property type="match status" value="1"/>
</dbReference>
<dbReference type="Proteomes" id="UP001058974">
    <property type="component" value="Chromosome 5"/>
</dbReference>
<proteinExistence type="predicted"/>